<gene>
    <name evidence="6" type="ORF">MVES_001857</name>
</gene>
<reference evidence="6 7" key="1">
    <citation type="submission" date="2017-10" db="EMBL/GenBank/DDBJ databases">
        <title>A novel species of cold-tolerant Malassezia isolated from bats.</title>
        <authorList>
            <person name="Lorch J.M."/>
            <person name="Palmer J.M."/>
            <person name="Vanderwolf K.J."/>
            <person name="Schmidt K.Z."/>
            <person name="Verant M.L."/>
            <person name="Weller T.J."/>
            <person name="Blehert D.S."/>
        </authorList>
    </citation>
    <scope>NUCLEOTIDE SEQUENCE [LARGE SCALE GENOMIC DNA]</scope>
    <source>
        <strain evidence="6 7">NWHC:44797-103</strain>
    </source>
</reference>
<keyword evidence="2" id="KW-0804">Transcription</keyword>
<dbReference type="PROSITE" id="PS50082">
    <property type="entry name" value="WD_REPEATS_2"/>
    <property type="match status" value="1"/>
</dbReference>
<dbReference type="SUPFAM" id="SSF50978">
    <property type="entry name" value="WD40 repeat-like"/>
    <property type="match status" value="1"/>
</dbReference>
<evidence type="ECO:0000256" key="2">
    <source>
        <dbReference type="ARBA" id="ARBA00023163"/>
    </source>
</evidence>
<feature type="region of interest" description="Disordered" evidence="5">
    <location>
        <begin position="1"/>
        <end position="21"/>
    </location>
</feature>
<dbReference type="AlphaFoldDB" id="A0A2N1JCM6"/>
<dbReference type="Gene3D" id="2.130.10.10">
    <property type="entry name" value="YVTN repeat-like/Quinoprotein amine dehydrogenase"/>
    <property type="match status" value="2"/>
</dbReference>
<protein>
    <submittedName>
        <fullName evidence="6">Uncharacterized protein</fullName>
    </submittedName>
</protein>
<proteinExistence type="predicted"/>
<evidence type="ECO:0000256" key="1">
    <source>
        <dbReference type="ARBA" id="ARBA00004123"/>
    </source>
</evidence>
<dbReference type="InterPro" id="IPR001680">
    <property type="entry name" value="WD40_rpt"/>
</dbReference>
<dbReference type="InterPro" id="IPR052416">
    <property type="entry name" value="GTF3C_component"/>
</dbReference>
<accession>A0A2N1JCM6</accession>
<sequence>MPRVKRESSVGPAVPAKRGRARVGGDQAAFLHLHGITPAPLVESEQGTDALVNNAAHMLQFPRAAQLVDVAWHPPLHVCDAAWNSAPSVCSGARPLPPSSPPLELGVNGQATTLEPFHCTTIPDSRDASCSVHLLDTGGHVYDLAWSRTDERELWLCIASAPHRGEQTQVEAPLHGGMLQLWRYASNETLSLAFTVECKDASPLKLEWCAPGNDASLGVLAAAYTDGRVRVYNLPRGKACQCYEFEPLLELCIPHTSVTSLTAAGDMLAAGCADGTIAVWDMAASTEKQPAPFACSYVHDTLVCALQFQLLPPLDVNAENHFEGQPTTLCSVGLDGSEIVTNVLDMDAPYRIAHSREPRYTVAWSPWGGAWVVDFGDNHFGIVSLRTHDAGQHHVLGFHHGRITTIATSPLHPFVATGSADGSVKLSNALATGKRKSTADGARVMHKLFRLALQDGAYTLSDTFYPEGVWPRTPSKATSTLYDQWDPSLAITATSWGMLQHASRLANGTALGLVRIETIVRT</sequence>
<dbReference type="EMBL" id="KZ454989">
    <property type="protein sequence ID" value="PKI84294.1"/>
    <property type="molecule type" value="Genomic_DNA"/>
</dbReference>
<evidence type="ECO:0000256" key="3">
    <source>
        <dbReference type="ARBA" id="ARBA00023242"/>
    </source>
</evidence>
<evidence type="ECO:0000313" key="6">
    <source>
        <dbReference type="EMBL" id="PKI84294.1"/>
    </source>
</evidence>
<dbReference type="GO" id="GO:0006383">
    <property type="term" value="P:transcription by RNA polymerase III"/>
    <property type="evidence" value="ECO:0007669"/>
    <property type="project" value="TreeGrafter"/>
</dbReference>
<comment type="subcellular location">
    <subcellularLocation>
        <location evidence="1">Nucleus</location>
    </subcellularLocation>
</comment>
<dbReference type="OrthoDB" id="4703at2759"/>
<feature type="repeat" description="WD" evidence="4">
    <location>
        <begin position="265"/>
        <end position="290"/>
    </location>
</feature>
<keyword evidence="4" id="KW-0853">WD repeat</keyword>
<dbReference type="STRING" id="2020962.A0A2N1JCM6"/>
<keyword evidence="7" id="KW-1185">Reference proteome</keyword>
<dbReference type="Proteomes" id="UP000232875">
    <property type="component" value="Unassembled WGS sequence"/>
</dbReference>
<dbReference type="InterPro" id="IPR036322">
    <property type="entry name" value="WD40_repeat_dom_sf"/>
</dbReference>
<evidence type="ECO:0000313" key="7">
    <source>
        <dbReference type="Proteomes" id="UP000232875"/>
    </source>
</evidence>
<evidence type="ECO:0000256" key="5">
    <source>
        <dbReference type="SAM" id="MobiDB-lite"/>
    </source>
</evidence>
<dbReference type="PANTHER" id="PTHR15052">
    <property type="entry name" value="RNA POLYMERASE III TRANSCRIPTION INITIATION FACTOR COMPLEX SUBUNIT"/>
    <property type="match status" value="1"/>
</dbReference>
<dbReference type="InterPro" id="IPR015943">
    <property type="entry name" value="WD40/YVTN_repeat-like_dom_sf"/>
</dbReference>
<dbReference type="GO" id="GO:0000127">
    <property type="term" value="C:transcription factor TFIIIC complex"/>
    <property type="evidence" value="ECO:0007669"/>
    <property type="project" value="TreeGrafter"/>
</dbReference>
<keyword evidence="3" id="KW-0539">Nucleus</keyword>
<dbReference type="Pfam" id="PF00400">
    <property type="entry name" value="WD40"/>
    <property type="match status" value="2"/>
</dbReference>
<organism evidence="6 7">
    <name type="scientific">Malassezia vespertilionis</name>
    <dbReference type="NCBI Taxonomy" id="2020962"/>
    <lineage>
        <taxon>Eukaryota</taxon>
        <taxon>Fungi</taxon>
        <taxon>Dikarya</taxon>
        <taxon>Basidiomycota</taxon>
        <taxon>Ustilaginomycotina</taxon>
        <taxon>Malasseziomycetes</taxon>
        <taxon>Malasseziales</taxon>
        <taxon>Malasseziaceae</taxon>
        <taxon>Malassezia</taxon>
    </lineage>
</organism>
<dbReference type="SMART" id="SM00320">
    <property type="entry name" value="WD40"/>
    <property type="match status" value="3"/>
</dbReference>
<dbReference type="GO" id="GO:0005634">
    <property type="term" value="C:nucleus"/>
    <property type="evidence" value="ECO:0007669"/>
    <property type="project" value="UniProtKB-SubCell"/>
</dbReference>
<evidence type="ECO:0000256" key="4">
    <source>
        <dbReference type="PROSITE-ProRule" id="PRU00221"/>
    </source>
</evidence>
<dbReference type="PANTHER" id="PTHR15052:SF2">
    <property type="entry name" value="GENERAL TRANSCRIPTION FACTOR 3C POLYPEPTIDE 2"/>
    <property type="match status" value="1"/>
</dbReference>
<name>A0A2N1JCM6_9BASI</name>